<gene>
    <name evidence="1" type="ORF">ElyMa_004344100</name>
</gene>
<organism evidence="1 2">
    <name type="scientific">Elysia marginata</name>
    <dbReference type="NCBI Taxonomy" id="1093978"/>
    <lineage>
        <taxon>Eukaryota</taxon>
        <taxon>Metazoa</taxon>
        <taxon>Spiralia</taxon>
        <taxon>Lophotrochozoa</taxon>
        <taxon>Mollusca</taxon>
        <taxon>Gastropoda</taxon>
        <taxon>Heterobranchia</taxon>
        <taxon>Euthyneura</taxon>
        <taxon>Panpulmonata</taxon>
        <taxon>Sacoglossa</taxon>
        <taxon>Placobranchoidea</taxon>
        <taxon>Plakobranchidae</taxon>
        <taxon>Elysia</taxon>
    </lineage>
</organism>
<protein>
    <submittedName>
        <fullName evidence="1">Uncharacterized protein</fullName>
    </submittedName>
</protein>
<keyword evidence="2" id="KW-1185">Reference proteome</keyword>
<evidence type="ECO:0000313" key="2">
    <source>
        <dbReference type="Proteomes" id="UP000762676"/>
    </source>
</evidence>
<dbReference type="EMBL" id="BMAT01008763">
    <property type="protein sequence ID" value="GFR92083.1"/>
    <property type="molecule type" value="Genomic_DNA"/>
</dbReference>
<evidence type="ECO:0000313" key="1">
    <source>
        <dbReference type="EMBL" id="GFR92083.1"/>
    </source>
</evidence>
<name>A0AAV4H2E6_9GAST</name>
<accession>A0AAV4H2E6</accession>
<proteinExistence type="predicted"/>
<dbReference type="Proteomes" id="UP000762676">
    <property type="component" value="Unassembled WGS sequence"/>
</dbReference>
<comment type="caution">
    <text evidence="1">The sequence shown here is derived from an EMBL/GenBank/DDBJ whole genome shotgun (WGS) entry which is preliminary data.</text>
</comment>
<reference evidence="1 2" key="1">
    <citation type="journal article" date="2021" name="Elife">
        <title>Chloroplast acquisition without the gene transfer in kleptoplastic sea slugs, Plakobranchus ocellatus.</title>
        <authorList>
            <person name="Maeda T."/>
            <person name="Takahashi S."/>
            <person name="Yoshida T."/>
            <person name="Shimamura S."/>
            <person name="Takaki Y."/>
            <person name="Nagai Y."/>
            <person name="Toyoda A."/>
            <person name="Suzuki Y."/>
            <person name="Arimoto A."/>
            <person name="Ishii H."/>
            <person name="Satoh N."/>
            <person name="Nishiyama T."/>
            <person name="Hasebe M."/>
            <person name="Maruyama T."/>
            <person name="Minagawa J."/>
            <person name="Obokata J."/>
            <person name="Shigenobu S."/>
        </authorList>
    </citation>
    <scope>NUCLEOTIDE SEQUENCE [LARGE SCALE GENOMIC DNA]</scope>
</reference>
<sequence length="138" mass="15150">MKKSCRKTRRLDKKRTWAWLGWVTSITVHIYRPGHGNQQVSISTVTTDTQQSLLLSGLCVVTVHAWESLPEDSPACLPAAGPGSRHGLGHVTPCARDNGISARHARKITEEIEEREGELWSDLSRDAVPRGAVATSLT</sequence>
<dbReference type="AlphaFoldDB" id="A0AAV4H2E6"/>